<keyword evidence="5" id="KW-1185">Reference proteome</keyword>
<keyword evidence="1 2" id="KW-0732">Signal</keyword>
<evidence type="ECO:0000256" key="2">
    <source>
        <dbReference type="SAM" id="SignalP"/>
    </source>
</evidence>
<organism evidence="4 5">
    <name type="scientific">Dokdonia pacifica</name>
    <dbReference type="NCBI Taxonomy" id="1627892"/>
    <lineage>
        <taxon>Bacteria</taxon>
        <taxon>Pseudomonadati</taxon>
        <taxon>Bacteroidota</taxon>
        <taxon>Flavobacteriia</taxon>
        <taxon>Flavobacteriales</taxon>
        <taxon>Flavobacteriaceae</taxon>
        <taxon>Dokdonia</taxon>
    </lineage>
</organism>
<feature type="domain" description="Secretion system C-terminal sorting" evidence="3">
    <location>
        <begin position="724"/>
        <end position="797"/>
    </location>
</feature>
<evidence type="ECO:0000256" key="1">
    <source>
        <dbReference type="ARBA" id="ARBA00022729"/>
    </source>
</evidence>
<evidence type="ECO:0000313" key="5">
    <source>
        <dbReference type="Proteomes" id="UP000198379"/>
    </source>
</evidence>
<dbReference type="Proteomes" id="UP000198379">
    <property type="component" value="Unassembled WGS sequence"/>
</dbReference>
<protein>
    <submittedName>
        <fullName evidence="4">Por secretion system C-terminal sorting domain-containing protein</fullName>
    </submittedName>
</protein>
<name>A0A239D1Z1_9FLAO</name>
<sequence>MKQSILILFALCAMFTINAQNIELSFENPQITNDGMNDFYEVDVMITSDITYSQGSGQFFLDYNTTAFGELINGASGITFERPDTTILGGQTTVEPVPGLIIPLGTHYNSFFINDATTSKVSFIWQQNGSGGMIGDNIVANTPTLLVHVKMQFLDGASDVSPDLCFDATNPFDDQFFTACGPFDPLVGLTFVNADCINEAGSQILNYTPDCSGAALPVMACLGGTTTFAILDGWDNGMPDATMVAVIAEDYDTSISGDINACELIINEMVTLTVTDGNFINIQNDITVNGTLTVAHQGSVVQVEEDAVTINNGSISVAKTTPTLDDRNFVAMSSPVTAEARDRAYGNSRAVFSIIPSNFVPFDIDLMAFPEFMGAENFLDDDNDYLLPVSGSTALPDAGIGQLVFPQPAPNVGDGAYTITYTQNAMNPGTLNSGTITVPINYNGPATINNYNLLGNPYASAIDVEAFINANDAVNEVYYWDHLTNPTSDLPGFGTSNFSMNDISVRNALLGVAAVNGGAAPGQFMASGQGFGIKAAQTEAGANTPVVFTNSIRVTGNNNGFRNAENSDIDRIWLNLTTEAYEEATSQTGIGFTPNATPGFDPGYDSPRLGTFISLFTTLETGEQLSIQGREAFDTEIEISLGFATSVETQESYAISIDHLEGVGIENATVYLIDNLTNTTTNLNEGRYSFTATSGIQPERFTVIFQKRDVLNTDEFSFRESVTLYPNPATDAFTLSYLGTEMLQKVIITDVNGKIVMRVNLDTFNKSKIIAIQELARGMYFIQIDSQKNTIVKKFLVR</sequence>
<reference evidence="4 5" key="1">
    <citation type="submission" date="2017-06" db="EMBL/GenBank/DDBJ databases">
        <authorList>
            <person name="Kim H.J."/>
            <person name="Triplett B.A."/>
        </authorList>
    </citation>
    <scope>NUCLEOTIDE SEQUENCE [LARGE SCALE GENOMIC DNA]</scope>
    <source>
        <strain evidence="4 5">DSM 25597</strain>
    </source>
</reference>
<dbReference type="RefSeq" id="WP_089373596.1">
    <property type="nucleotide sequence ID" value="NZ_BMEP01000001.1"/>
</dbReference>
<dbReference type="AlphaFoldDB" id="A0A239D1Z1"/>
<feature type="signal peptide" evidence="2">
    <location>
        <begin position="1"/>
        <end position="19"/>
    </location>
</feature>
<dbReference type="OrthoDB" id="1652165at2"/>
<gene>
    <name evidence="4" type="ORF">SAMN06265376_109106</name>
</gene>
<feature type="chain" id="PRO_5012308648" evidence="2">
    <location>
        <begin position="20"/>
        <end position="798"/>
    </location>
</feature>
<dbReference type="EMBL" id="FZNY01000009">
    <property type="protein sequence ID" value="SNS26445.1"/>
    <property type="molecule type" value="Genomic_DNA"/>
</dbReference>
<dbReference type="Pfam" id="PF18962">
    <property type="entry name" value="Por_Secre_tail"/>
    <property type="match status" value="1"/>
</dbReference>
<evidence type="ECO:0000313" key="4">
    <source>
        <dbReference type="EMBL" id="SNS26445.1"/>
    </source>
</evidence>
<proteinExistence type="predicted"/>
<dbReference type="InterPro" id="IPR026444">
    <property type="entry name" value="Secre_tail"/>
</dbReference>
<accession>A0A239D1Z1</accession>
<evidence type="ECO:0000259" key="3">
    <source>
        <dbReference type="Pfam" id="PF18962"/>
    </source>
</evidence>
<dbReference type="NCBIfam" id="TIGR04183">
    <property type="entry name" value="Por_Secre_tail"/>
    <property type="match status" value="1"/>
</dbReference>